<gene>
    <name evidence="2" type="ORF">BG55_00310</name>
</gene>
<dbReference type="SUPFAM" id="SSF52096">
    <property type="entry name" value="ClpP/crotonase"/>
    <property type="match status" value="1"/>
</dbReference>
<dbReference type="STRING" id="69222.BG55_00310"/>
<dbReference type="InterPro" id="IPR029045">
    <property type="entry name" value="ClpP/crotonase-like_dom_sf"/>
</dbReference>
<protein>
    <submittedName>
        <fullName evidence="2">Peptidase S14</fullName>
    </submittedName>
</protein>
<evidence type="ECO:0000313" key="2">
    <source>
        <dbReference type="EMBL" id="EXU77329.1"/>
    </source>
</evidence>
<feature type="chain" id="PRO_5001472103" evidence="1">
    <location>
        <begin position="21"/>
        <end position="220"/>
    </location>
</feature>
<comment type="caution">
    <text evidence="2">The sequence shown here is derived from an EMBL/GenBank/DDBJ whole genome shotgun (WGS) entry which is preliminary data.</text>
</comment>
<reference evidence="2 3" key="1">
    <citation type="submission" date="2014-02" db="EMBL/GenBank/DDBJ databases">
        <title>Draft genome of Erwinia mallotivora strain BT-MARDI, a papaya dieback pathogen.</title>
        <authorList>
            <person name="Redzuan R."/>
            <person name="Abu Bakar N."/>
            <person name="Badrun R."/>
            <person name="Mohd Raih M.F."/>
            <person name="Rozano L."/>
            <person name="Mat Amin N."/>
        </authorList>
    </citation>
    <scope>NUCLEOTIDE SEQUENCE [LARGE SCALE GENOMIC DNA]</scope>
    <source>
        <strain evidence="2 3">BT-MARDI</strain>
    </source>
</reference>
<proteinExistence type="predicted"/>
<name>A0A014MGU5_9GAMM</name>
<dbReference type="PATRIC" id="fig|69222.5.peg.79"/>
<sequence>MKKKTAALLMAIFLPSMAMANTYQMADNTMFKDVKTVKVTFSGLITIKKSAAFMSVLDEINQRYVNAEHVYLYFNSVGGDMDSALSMYYAIRGSRLPVTTVNLSVVASAATIPYCAADQRQSMKEAIFIIHPAQMGSLDDKNVTPSKIRITENYISNYNNLFMNIYSHCTDFSAQQLKEPLYSDDSRLYLSAAQSVQHRMSTQIVDKVAAAPVSYFVTDD</sequence>
<dbReference type="OrthoDB" id="9082001at2"/>
<dbReference type="RefSeq" id="WP_052018629.1">
    <property type="nucleotide sequence ID" value="NZ_JFHN01000011.1"/>
</dbReference>
<keyword evidence="1" id="KW-0732">Signal</keyword>
<organism evidence="2 3">
    <name type="scientific">Erwinia mallotivora</name>
    <dbReference type="NCBI Taxonomy" id="69222"/>
    <lineage>
        <taxon>Bacteria</taxon>
        <taxon>Pseudomonadati</taxon>
        <taxon>Pseudomonadota</taxon>
        <taxon>Gammaproteobacteria</taxon>
        <taxon>Enterobacterales</taxon>
        <taxon>Erwiniaceae</taxon>
        <taxon>Erwinia</taxon>
    </lineage>
</organism>
<dbReference type="EMBL" id="JFHN01000011">
    <property type="protein sequence ID" value="EXU77329.1"/>
    <property type="molecule type" value="Genomic_DNA"/>
</dbReference>
<dbReference type="Gene3D" id="3.90.226.10">
    <property type="entry name" value="2-enoyl-CoA Hydratase, Chain A, domain 1"/>
    <property type="match status" value="1"/>
</dbReference>
<dbReference type="Pfam" id="PF00574">
    <property type="entry name" value="CLP_protease"/>
    <property type="match status" value="1"/>
</dbReference>
<evidence type="ECO:0000256" key="1">
    <source>
        <dbReference type="SAM" id="SignalP"/>
    </source>
</evidence>
<keyword evidence="3" id="KW-1185">Reference proteome</keyword>
<dbReference type="AlphaFoldDB" id="A0A014MGU5"/>
<accession>A0A014MGU5</accession>
<feature type="signal peptide" evidence="1">
    <location>
        <begin position="1"/>
        <end position="20"/>
    </location>
</feature>
<dbReference type="InterPro" id="IPR023562">
    <property type="entry name" value="ClpP/TepA"/>
</dbReference>
<dbReference type="Proteomes" id="UP000019918">
    <property type="component" value="Unassembled WGS sequence"/>
</dbReference>
<evidence type="ECO:0000313" key="3">
    <source>
        <dbReference type="Proteomes" id="UP000019918"/>
    </source>
</evidence>